<keyword evidence="2" id="KW-0472">Membrane</keyword>
<name>A0AAW9R9G1_9GAMM</name>
<dbReference type="Pfam" id="PF00753">
    <property type="entry name" value="Lactamase_B"/>
    <property type="match status" value="1"/>
</dbReference>
<dbReference type="GO" id="GO:0017001">
    <property type="term" value="P:antibiotic catabolic process"/>
    <property type="evidence" value="ECO:0007669"/>
    <property type="project" value="UniProtKB-ARBA"/>
</dbReference>
<evidence type="ECO:0000256" key="2">
    <source>
        <dbReference type="SAM" id="Phobius"/>
    </source>
</evidence>
<dbReference type="CDD" id="cd16282">
    <property type="entry name" value="metallo-hydrolase-like_MBL-fold"/>
    <property type="match status" value="1"/>
</dbReference>
<dbReference type="PANTHER" id="PTHR42951">
    <property type="entry name" value="METALLO-BETA-LACTAMASE DOMAIN-CONTAINING"/>
    <property type="match status" value="1"/>
</dbReference>
<dbReference type="SUPFAM" id="SSF56281">
    <property type="entry name" value="Metallo-hydrolase/oxidoreductase"/>
    <property type="match status" value="1"/>
</dbReference>
<dbReference type="SMART" id="SM00849">
    <property type="entry name" value="Lactamase_B"/>
    <property type="match status" value="1"/>
</dbReference>
<gene>
    <name evidence="4" type="ORF">V3330_18785</name>
</gene>
<keyword evidence="5" id="KW-1185">Reference proteome</keyword>
<dbReference type="InterPro" id="IPR001279">
    <property type="entry name" value="Metallo-B-lactamas"/>
</dbReference>
<evidence type="ECO:0000313" key="4">
    <source>
        <dbReference type="EMBL" id="MEJ8569682.1"/>
    </source>
</evidence>
<organism evidence="4 5">
    <name type="scientific">Elongatibacter sediminis</name>
    <dbReference type="NCBI Taxonomy" id="3119006"/>
    <lineage>
        <taxon>Bacteria</taxon>
        <taxon>Pseudomonadati</taxon>
        <taxon>Pseudomonadota</taxon>
        <taxon>Gammaproteobacteria</taxon>
        <taxon>Chromatiales</taxon>
        <taxon>Wenzhouxiangellaceae</taxon>
        <taxon>Elongatibacter</taxon>
    </lineage>
</organism>
<dbReference type="Gene3D" id="3.60.15.10">
    <property type="entry name" value="Ribonuclease Z/Hydroxyacylglutathione hydrolase-like"/>
    <property type="match status" value="1"/>
</dbReference>
<dbReference type="EMBL" id="JAZHOG010000017">
    <property type="protein sequence ID" value="MEJ8569682.1"/>
    <property type="molecule type" value="Genomic_DNA"/>
</dbReference>
<protein>
    <submittedName>
        <fullName evidence="4">MBL fold metallo-hydrolase</fullName>
    </submittedName>
</protein>
<sequence>MTLHLLISTLSPTRKPSRCRTGLVGRCALMISVMFAAPLLAATPMLQPGSTRPIAEDVYLLPDGGVMLVPNVGIVVGSEGILVIDTGMGPANAEIVLSEVREISDLPITFLVSTHFHPEHNFGAQSFPPETVLIYSERQHQEIQNKGEHYQEWFVELFGDDVRALLEPVRLVQPDVTFERKANFNLGGMPVELHHFGRAAHTMGDTVVFLPEQKVAFAGGLTPNHLFPILADADSGIAGWLESLDGLERLGAEYIVPDHGEPGGPELISRVREYLLAVQKQSSELSRQDVPLEQAQQLMTERMVARYPDWGEPHWIAAAVAQVYAEQAKEN</sequence>
<feature type="domain" description="Metallo-beta-lactamase" evidence="3">
    <location>
        <begin position="69"/>
        <end position="259"/>
    </location>
</feature>
<feature type="transmembrane region" description="Helical" evidence="2">
    <location>
        <begin position="23"/>
        <end position="46"/>
    </location>
</feature>
<reference evidence="4 5" key="1">
    <citation type="submission" date="2024-02" db="EMBL/GenBank/DDBJ databases">
        <title>A novel Wenzhouxiangellaceae bacterium, isolated from coastal sediments.</title>
        <authorList>
            <person name="Du Z.-J."/>
            <person name="Ye Y.-Q."/>
            <person name="Zhang X.-Y."/>
        </authorList>
    </citation>
    <scope>NUCLEOTIDE SEQUENCE [LARGE SCALE GENOMIC DNA]</scope>
    <source>
        <strain evidence="4 5">CH-27</strain>
    </source>
</reference>
<dbReference type="PANTHER" id="PTHR42951:SF4">
    <property type="entry name" value="ACYL-COENZYME A THIOESTERASE MBLAC2"/>
    <property type="match status" value="1"/>
</dbReference>
<evidence type="ECO:0000256" key="1">
    <source>
        <dbReference type="ARBA" id="ARBA00005250"/>
    </source>
</evidence>
<accession>A0AAW9R9G1</accession>
<evidence type="ECO:0000313" key="5">
    <source>
        <dbReference type="Proteomes" id="UP001359886"/>
    </source>
</evidence>
<keyword evidence="2" id="KW-0812">Transmembrane</keyword>
<dbReference type="AlphaFoldDB" id="A0AAW9R9G1"/>
<proteinExistence type="inferred from homology"/>
<dbReference type="InterPro" id="IPR036866">
    <property type="entry name" value="RibonucZ/Hydroxyglut_hydro"/>
</dbReference>
<dbReference type="RefSeq" id="WP_354697009.1">
    <property type="nucleotide sequence ID" value="NZ_JAZHOG010000017.1"/>
</dbReference>
<keyword evidence="2" id="KW-1133">Transmembrane helix</keyword>
<dbReference type="InterPro" id="IPR050855">
    <property type="entry name" value="NDM-1-like"/>
</dbReference>
<dbReference type="Proteomes" id="UP001359886">
    <property type="component" value="Unassembled WGS sequence"/>
</dbReference>
<comment type="similarity">
    <text evidence="1">Belongs to the metallo-beta-lactamase superfamily. Class-B beta-lactamase family.</text>
</comment>
<comment type="caution">
    <text evidence="4">The sequence shown here is derived from an EMBL/GenBank/DDBJ whole genome shotgun (WGS) entry which is preliminary data.</text>
</comment>
<evidence type="ECO:0000259" key="3">
    <source>
        <dbReference type="SMART" id="SM00849"/>
    </source>
</evidence>